<evidence type="ECO:0000256" key="1">
    <source>
        <dbReference type="SAM" id="MobiDB-lite"/>
    </source>
</evidence>
<feature type="compositionally biased region" description="Basic and acidic residues" evidence="1">
    <location>
        <begin position="340"/>
        <end position="352"/>
    </location>
</feature>
<dbReference type="Pfam" id="PF16879">
    <property type="entry name" value="Sin3a_C"/>
    <property type="match status" value="1"/>
</dbReference>
<proteinExistence type="predicted"/>
<protein>
    <recommendedName>
        <fullName evidence="2">Sin3 C-terminal domain-containing protein</fullName>
    </recommendedName>
</protein>
<accession>A0A7S3J495</accession>
<evidence type="ECO:0000259" key="2">
    <source>
        <dbReference type="Pfam" id="PF16879"/>
    </source>
</evidence>
<gene>
    <name evidence="3" type="ORF">EHAR0213_LOCUS4344</name>
</gene>
<organism evidence="3">
    <name type="scientific">Euplotes harpa</name>
    <dbReference type="NCBI Taxonomy" id="151035"/>
    <lineage>
        <taxon>Eukaryota</taxon>
        <taxon>Sar</taxon>
        <taxon>Alveolata</taxon>
        <taxon>Ciliophora</taxon>
        <taxon>Intramacronucleata</taxon>
        <taxon>Spirotrichea</taxon>
        <taxon>Hypotrichia</taxon>
        <taxon>Euplotida</taxon>
        <taxon>Euplotidae</taxon>
        <taxon>Euplotes</taxon>
    </lineage>
</organism>
<name>A0A7S3J495_9SPIT</name>
<feature type="domain" description="Sin3 C-terminal" evidence="2">
    <location>
        <begin position="31"/>
        <end position="331"/>
    </location>
</feature>
<dbReference type="InterPro" id="IPR031693">
    <property type="entry name" value="Sin3_C"/>
</dbReference>
<feature type="region of interest" description="Disordered" evidence="1">
    <location>
        <begin position="340"/>
        <end position="372"/>
    </location>
</feature>
<sequence length="372" mass="43393">MNTNTEDRRSVEEIAEQAEFLPYFTNDYSVLFGSPNYFVFLRCFYTMYERIRLAHKIIADKVAIDFKEKKEEILHCYRSYIRAKERDNEIRKYGCKDPSEINANANENQLNFDDVDENVIKAAVTNHRLAILLGISITKFKNKLDGATFEDLVRTFLGIKSFFFFTFDKLIHTTFKAFQALLNDEVLKSKSFKLFLKHCRVNNRQRETMYLNDYKLKLNELNSSGGFTARLLYSPKSKCLSINFFSVPRPYTSSSLTEEFRTYKEKYVASGQNEKLYSGDLPLPSSNVFLKRNKKAVMDAMNGHVVLTQNMSNSFSVNCLKLRYREHQTDIVQRFRQKSQLEVKKEASKEPGESNNEGEVNVGENKRFKESE</sequence>
<dbReference type="EMBL" id="HBII01010143">
    <property type="protein sequence ID" value="CAE0345434.1"/>
    <property type="molecule type" value="Transcribed_RNA"/>
</dbReference>
<dbReference type="AlphaFoldDB" id="A0A7S3J495"/>
<evidence type="ECO:0000313" key="3">
    <source>
        <dbReference type="EMBL" id="CAE0345434.1"/>
    </source>
</evidence>
<reference evidence="3" key="1">
    <citation type="submission" date="2021-01" db="EMBL/GenBank/DDBJ databases">
        <authorList>
            <person name="Corre E."/>
            <person name="Pelletier E."/>
            <person name="Niang G."/>
            <person name="Scheremetjew M."/>
            <person name="Finn R."/>
            <person name="Kale V."/>
            <person name="Holt S."/>
            <person name="Cochrane G."/>
            <person name="Meng A."/>
            <person name="Brown T."/>
            <person name="Cohen L."/>
        </authorList>
    </citation>
    <scope>NUCLEOTIDE SEQUENCE</scope>
    <source>
        <strain evidence="3">FSP1.4</strain>
    </source>
</reference>
<feature type="compositionally biased region" description="Low complexity" evidence="1">
    <location>
        <begin position="353"/>
        <end position="363"/>
    </location>
</feature>